<proteinExistence type="predicted"/>
<accession>C7LY52</accession>
<sequence length="218" mass="22227">MGVVSRDDILDGRVVLTASGGLDDVEEGVTVLALFGATEAVGGGPPVEVLGGFADRLAELSRRPVVTFAPRGLDGGGAFREREALADARRVLAEVGGPVVVLAATVAAGVGVALGRDERVVGVALVDPWTIGEAVAFGVNLDTDASIDQSGDALACAVLVVTDHERDVGAIETIAPEAEMHRLSGAARSFVLDARVLAIVAGWIERAPWSGEVASPEA</sequence>
<evidence type="ECO:0000313" key="2">
    <source>
        <dbReference type="Proteomes" id="UP000000771"/>
    </source>
</evidence>
<dbReference type="HOGENOM" id="CLU_1264654_0_0_11"/>
<keyword evidence="2" id="KW-1185">Reference proteome</keyword>
<organism evidence="1 2">
    <name type="scientific">Acidimicrobium ferrooxidans (strain DSM 10331 / JCM 15462 / NBRC 103882 / ICP)</name>
    <dbReference type="NCBI Taxonomy" id="525909"/>
    <lineage>
        <taxon>Bacteria</taxon>
        <taxon>Bacillati</taxon>
        <taxon>Actinomycetota</taxon>
        <taxon>Acidimicrobiia</taxon>
        <taxon>Acidimicrobiales</taxon>
        <taxon>Acidimicrobiaceae</taxon>
        <taxon>Acidimicrobium</taxon>
    </lineage>
</organism>
<gene>
    <name evidence="1" type="ordered locus">Afer_0710</name>
</gene>
<evidence type="ECO:0000313" key="1">
    <source>
        <dbReference type="EMBL" id="ACU53660.1"/>
    </source>
</evidence>
<protein>
    <submittedName>
        <fullName evidence="1">Uncharacterized protein</fullName>
    </submittedName>
</protein>
<dbReference type="STRING" id="525909.Afer_0710"/>
<reference evidence="1 2" key="1">
    <citation type="journal article" date="2009" name="Stand. Genomic Sci.">
        <title>Complete genome sequence of Acidimicrobium ferrooxidans type strain (ICP).</title>
        <authorList>
            <person name="Clum A."/>
            <person name="Nolan M."/>
            <person name="Lang E."/>
            <person name="Glavina Del Rio T."/>
            <person name="Tice H."/>
            <person name="Copeland A."/>
            <person name="Cheng J.F."/>
            <person name="Lucas S."/>
            <person name="Chen F."/>
            <person name="Bruce D."/>
            <person name="Goodwin L."/>
            <person name="Pitluck S."/>
            <person name="Ivanova N."/>
            <person name="Mavrommatis K."/>
            <person name="Mikhailova N."/>
            <person name="Pati A."/>
            <person name="Chen A."/>
            <person name="Palaniappan K."/>
            <person name="Goker M."/>
            <person name="Spring S."/>
            <person name="Land M."/>
            <person name="Hauser L."/>
            <person name="Chang Y.J."/>
            <person name="Jeffries C.C."/>
            <person name="Chain P."/>
            <person name="Bristow J."/>
            <person name="Eisen J.A."/>
            <person name="Markowitz V."/>
            <person name="Hugenholtz P."/>
            <person name="Kyrpides N.C."/>
            <person name="Klenk H.P."/>
            <person name="Lapidus A."/>
        </authorList>
    </citation>
    <scope>NUCLEOTIDE SEQUENCE [LARGE SCALE GENOMIC DNA]</scope>
    <source>
        <strain evidence="2">DSM 10331 / JCM 15462 / NBRC 103882 / ICP</strain>
    </source>
</reference>
<name>C7LY52_ACIFD</name>
<dbReference type="EMBL" id="CP001631">
    <property type="protein sequence ID" value="ACU53660.1"/>
    <property type="molecule type" value="Genomic_DNA"/>
</dbReference>
<dbReference type="Proteomes" id="UP000000771">
    <property type="component" value="Chromosome"/>
</dbReference>
<dbReference type="KEGG" id="afo:Afer_0710"/>
<dbReference type="AlphaFoldDB" id="C7LY52"/>